<dbReference type="EMBL" id="QRHO01000002">
    <property type="protein sequence ID" value="RHF85333.1"/>
    <property type="molecule type" value="Genomic_DNA"/>
</dbReference>
<evidence type="ECO:0000313" key="3">
    <source>
        <dbReference type="Proteomes" id="UP000284579"/>
    </source>
</evidence>
<reference evidence="2 3" key="1">
    <citation type="submission" date="2018-08" db="EMBL/GenBank/DDBJ databases">
        <title>A genome reference for cultivated species of the human gut microbiota.</title>
        <authorList>
            <person name="Zou Y."/>
            <person name="Xue W."/>
            <person name="Luo G."/>
        </authorList>
    </citation>
    <scope>NUCLEOTIDE SEQUENCE [LARGE SCALE GENOMIC DNA]</scope>
    <source>
        <strain evidence="2 3">AM23-3</strain>
    </source>
</reference>
<proteinExistence type="predicted"/>
<dbReference type="Proteomes" id="UP000284579">
    <property type="component" value="Unassembled WGS sequence"/>
</dbReference>
<name>A0A3R6HUN2_9FIRM</name>
<evidence type="ECO:0000256" key="1">
    <source>
        <dbReference type="SAM" id="Coils"/>
    </source>
</evidence>
<dbReference type="RefSeq" id="WP_118198557.1">
    <property type="nucleotide sequence ID" value="NZ_QRHO01000002.1"/>
</dbReference>
<dbReference type="AlphaFoldDB" id="A0A3R6HUN2"/>
<feature type="coiled-coil region" evidence="1">
    <location>
        <begin position="50"/>
        <end position="90"/>
    </location>
</feature>
<keyword evidence="1" id="KW-0175">Coiled coil</keyword>
<comment type="caution">
    <text evidence="2">The sequence shown here is derived from an EMBL/GenBank/DDBJ whole genome shotgun (WGS) entry which is preliminary data.</text>
</comment>
<protein>
    <submittedName>
        <fullName evidence="2">Uncharacterized protein</fullName>
    </submittedName>
</protein>
<gene>
    <name evidence="2" type="ORF">DW656_02915</name>
</gene>
<organism evidence="2 3">
    <name type="scientific">Coprococcus comes</name>
    <dbReference type="NCBI Taxonomy" id="410072"/>
    <lineage>
        <taxon>Bacteria</taxon>
        <taxon>Bacillati</taxon>
        <taxon>Bacillota</taxon>
        <taxon>Clostridia</taxon>
        <taxon>Lachnospirales</taxon>
        <taxon>Lachnospiraceae</taxon>
        <taxon>Coprococcus</taxon>
    </lineage>
</organism>
<sequence length="156" mass="18760">MNHEELMKKLDTVICNLNDDGLALMYYFIGDMHEIEKYNINTSSDRLEEIKLLEKRQDAKEEEVKQKRKLEEMEAEERKKKATISSLTGKERKFWDKIEKVYKMDISRYAMKTWQVMLLAEIYNNNYLDASYETFCFGFHQGLKYAENRMKTQKLV</sequence>
<accession>A0A3R6HUN2</accession>
<evidence type="ECO:0000313" key="2">
    <source>
        <dbReference type="EMBL" id="RHF85333.1"/>
    </source>
</evidence>